<evidence type="ECO:0000256" key="2">
    <source>
        <dbReference type="SAM" id="Coils"/>
    </source>
</evidence>
<dbReference type="RefSeq" id="XP_003677593.1">
    <property type="nucleotide sequence ID" value="XM_003677545.1"/>
</dbReference>
<dbReference type="InParanoid" id="G0VHD5"/>
<feature type="transmembrane region" description="Helical" evidence="3">
    <location>
        <begin position="12"/>
        <end position="29"/>
    </location>
</feature>
<dbReference type="SUPFAM" id="SSF53448">
    <property type="entry name" value="Nucleotide-diphospho-sugar transferases"/>
    <property type="match status" value="1"/>
</dbReference>
<keyword evidence="2" id="KW-0175">Coiled coil</keyword>
<dbReference type="GO" id="GO:0006487">
    <property type="term" value="P:protein N-linked glycosylation"/>
    <property type="evidence" value="ECO:0007669"/>
    <property type="project" value="TreeGrafter"/>
</dbReference>
<dbReference type="HOGENOM" id="CLU_022381_5_0_1"/>
<evidence type="ECO:0000313" key="4">
    <source>
        <dbReference type="EMBL" id="CCC71241.1"/>
    </source>
</evidence>
<evidence type="ECO:0000256" key="1">
    <source>
        <dbReference type="ARBA" id="ARBA00009003"/>
    </source>
</evidence>
<keyword evidence="3" id="KW-0472">Membrane</keyword>
<dbReference type="GO" id="GO:0000009">
    <property type="term" value="F:alpha-1,6-mannosyltransferase activity"/>
    <property type="evidence" value="ECO:0007669"/>
    <property type="project" value="InterPro"/>
</dbReference>
<keyword evidence="5" id="KW-1185">Reference proteome</keyword>
<dbReference type="Proteomes" id="UP000001640">
    <property type="component" value="Chromosome 7"/>
</dbReference>
<accession>G0VHD5</accession>
<gene>
    <name evidence="4" type="primary">NCAS0G03540</name>
    <name evidence="4" type="ordered locus">NCAS_0G03540</name>
</gene>
<evidence type="ECO:0000256" key="3">
    <source>
        <dbReference type="SAM" id="Phobius"/>
    </source>
</evidence>
<feature type="coiled-coil region" evidence="2">
    <location>
        <begin position="59"/>
        <end position="96"/>
    </location>
</feature>
<dbReference type="InterPro" id="IPR029044">
    <property type="entry name" value="Nucleotide-diphossugar_trans"/>
</dbReference>
<dbReference type="InterPro" id="IPR039367">
    <property type="entry name" value="Och1-like"/>
</dbReference>
<dbReference type="EMBL" id="HE576758">
    <property type="protein sequence ID" value="CCC71241.1"/>
    <property type="molecule type" value="Genomic_DNA"/>
</dbReference>
<proteinExistence type="inferred from homology"/>
<dbReference type="PANTHER" id="PTHR31834:SF11">
    <property type="entry name" value="GLYCOSYLTRANSFERASE HOC1-RELATED"/>
    <property type="match status" value="1"/>
</dbReference>
<dbReference type="AlphaFoldDB" id="G0VHD5"/>
<dbReference type="InterPro" id="IPR007577">
    <property type="entry name" value="GlycoTrfase_DXD_sugar-bd_CS"/>
</dbReference>
<name>G0VHD5_NAUCA</name>
<dbReference type="eggNOG" id="ENOG502QW2I">
    <property type="taxonomic scope" value="Eukaryota"/>
</dbReference>
<dbReference type="GO" id="GO:0000136">
    <property type="term" value="C:mannan polymerase complex"/>
    <property type="evidence" value="ECO:0007669"/>
    <property type="project" value="TreeGrafter"/>
</dbReference>
<dbReference type="PANTHER" id="PTHR31834">
    <property type="entry name" value="INITIATION-SPECIFIC ALPHA-1,6-MANNOSYLTRANSFERASE"/>
    <property type="match status" value="1"/>
</dbReference>
<dbReference type="OMA" id="NTHWEEL"/>
<reference key="2">
    <citation type="submission" date="2011-08" db="EMBL/GenBank/DDBJ databases">
        <title>Genome sequence of Naumovozyma castellii.</title>
        <authorList>
            <person name="Gordon J.L."/>
            <person name="Armisen D."/>
            <person name="Proux-Wera E."/>
            <person name="OhEigeartaigh S.S."/>
            <person name="Byrne K.P."/>
            <person name="Wolfe K.H."/>
        </authorList>
    </citation>
    <scope>NUCLEOTIDE SEQUENCE</scope>
    <source>
        <strain>Type strain:CBS 4309</strain>
    </source>
</reference>
<protein>
    <recommendedName>
        <fullName evidence="6">Alpha-1,6-mannosyltransferase</fullName>
    </recommendedName>
</protein>
<evidence type="ECO:0008006" key="6">
    <source>
        <dbReference type="Google" id="ProtNLM"/>
    </source>
</evidence>
<reference evidence="4 5" key="1">
    <citation type="journal article" date="2011" name="Proc. Natl. Acad. Sci. U.S.A.">
        <title>Evolutionary erosion of yeast sex chromosomes by mating-type switching accidents.</title>
        <authorList>
            <person name="Gordon J.L."/>
            <person name="Armisen D."/>
            <person name="Proux-Wera E."/>
            <person name="Oheigeartaigh S.S."/>
            <person name="Byrne K.P."/>
            <person name="Wolfe K.H."/>
        </authorList>
    </citation>
    <scope>NUCLEOTIDE SEQUENCE [LARGE SCALE GENOMIC DNA]</scope>
    <source>
        <strain evidence="5">ATCC 76901 / BCRC 22586 / CBS 4309 / NBRC 1992 / NRRL Y-12630</strain>
    </source>
</reference>
<sequence>MKKSPLVVKRWIWIIIFAILGAFAFFKLINKSKMNDLQTILQNLPKEINNAILLDRSQEGSESDMLKKLEKMIEELNEKNQERQRLMDRERRVLERKIDSLKPIPKDSTLREVLSLKFPYSPRSKFPAFIWQVDAADDIVSRRRKGKVGREEDVALTKSWKDINPGFVNELVNEEFMDLLVRFHYQAVPEVMEAYQSLPATILKVDFFKYLILLARGGIYCDIDTTPIQAIPNWVPEDMDPRDIGLVIGIEFDKSLHDNNNKVEEEMTKWENNYMRRLQFGTWVIQTKMGHPILRDIVVQITEMTLKRKKENKLKINLDDDLNVMGWTGSGIWTDTIFAYLNDPLKSGVPNKVSWKNFRYLKEPKKVGDVLVFPEISFNAPETILKKPLQKENLGYLVTHKAEKFWKSGK</sequence>
<dbReference type="Pfam" id="PF04488">
    <property type="entry name" value="Gly_transf_sug"/>
    <property type="match status" value="1"/>
</dbReference>
<dbReference type="KEGG" id="ncs:NCAS_0G03540"/>
<dbReference type="STRING" id="1064592.G0VHD5"/>
<keyword evidence="3" id="KW-1133">Transmembrane helix</keyword>
<dbReference type="OrthoDB" id="411251at2759"/>
<dbReference type="Gene3D" id="3.90.550.20">
    <property type="match status" value="1"/>
</dbReference>
<organism evidence="4 5">
    <name type="scientific">Naumovozyma castellii</name>
    <name type="common">Yeast</name>
    <name type="synonym">Saccharomyces castellii</name>
    <dbReference type="NCBI Taxonomy" id="27288"/>
    <lineage>
        <taxon>Eukaryota</taxon>
        <taxon>Fungi</taxon>
        <taxon>Dikarya</taxon>
        <taxon>Ascomycota</taxon>
        <taxon>Saccharomycotina</taxon>
        <taxon>Saccharomycetes</taxon>
        <taxon>Saccharomycetales</taxon>
        <taxon>Saccharomycetaceae</taxon>
        <taxon>Naumovozyma</taxon>
    </lineage>
</organism>
<keyword evidence="3" id="KW-0812">Transmembrane</keyword>
<dbReference type="GeneID" id="96904906"/>
<comment type="similarity">
    <text evidence="1">Belongs to the glycosyltransferase 32 family.</text>
</comment>
<evidence type="ECO:0000313" key="5">
    <source>
        <dbReference type="Proteomes" id="UP000001640"/>
    </source>
</evidence>